<accession>A0A841BCL7</accession>
<evidence type="ECO:0000313" key="2">
    <source>
        <dbReference type="EMBL" id="MBB5856458.1"/>
    </source>
</evidence>
<protein>
    <submittedName>
        <fullName evidence="2">Tetratricopeptide (TPR) repeat protein</fullName>
    </submittedName>
</protein>
<gene>
    <name evidence="2" type="ORF">HDA45_006545</name>
</gene>
<dbReference type="AlphaFoldDB" id="A0A841BCL7"/>
<dbReference type="InterPro" id="IPR011990">
    <property type="entry name" value="TPR-like_helical_dom_sf"/>
</dbReference>
<evidence type="ECO:0000256" key="1">
    <source>
        <dbReference type="SAM" id="MobiDB-lite"/>
    </source>
</evidence>
<name>A0A841BCL7_9PSEU</name>
<dbReference type="Proteomes" id="UP000580861">
    <property type="component" value="Unassembled WGS sequence"/>
</dbReference>
<evidence type="ECO:0000313" key="3">
    <source>
        <dbReference type="Proteomes" id="UP000580861"/>
    </source>
</evidence>
<dbReference type="Gene3D" id="1.25.40.10">
    <property type="entry name" value="Tetratricopeptide repeat domain"/>
    <property type="match status" value="2"/>
</dbReference>
<dbReference type="EMBL" id="JACHMX010000001">
    <property type="protein sequence ID" value="MBB5856458.1"/>
    <property type="molecule type" value="Genomic_DNA"/>
</dbReference>
<sequence>MTAIDPISGPVRPGGRVEKSALASSPVSRPRVRQGGEAGLRRELDEWSQNAAEFAERLRVIVYGGTPNATAFSRLAHAELAAENSEDAVRAADDCLNLVVQDGHRGSFDAATAIAAIRLFLQVGYRSKVFYWLDRLPRTETLRRIRASLAAEEKRWDDVIEILDGLESPEADALRGYTLLSQGKPAEALKELRSSARFETDPDTLLNMAFAFWQLGSRKKAIHHAMQAARLAPFRRDIVFAFIELLLAAGDVQLASTEIASLKQRDVVETPNFLVLQARVSLEAEQKVKALALLKRALGDARSAGIEGLVTEIESNLAIMNFREKCKTPEDYQQKLRRAIQKNPKDIILIQSLAESLNKSSNAAELRQLIAPLDGEYAEESLLFLRYRVAYLELRFRKAAALALKWSQHDHFEPNAVSAAFLIHAEVTGDLELSCSMARSALSRFRHDALLVNNAAYVLATAGRAKEARAAVHQIEEKPFYLVATAGLVELTLGHIDSGLKLYRKASAMVDDYWDSNAKLALMRLHQVLSLRRLGIYDKIDSMELFAKSLPDVNLPSEWQERPEFVLLWRIFRSNRWPWPWAAE</sequence>
<proteinExistence type="predicted"/>
<keyword evidence="3" id="KW-1185">Reference proteome</keyword>
<dbReference type="SUPFAM" id="SSF48452">
    <property type="entry name" value="TPR-like"/>
    <property type="match status" value="1"/>
</dbReference>
<reference evidence="2 3" key="1">
    <citation type="submission" date="2020-08" db="EMBL/GenBank/DDBJ databases">
        <title>Sequencing the genomes of 1000 actinobacteria strains.</title>
        <authorList>
            <person name="Klenk H.-P."/>
        </authorList>
    </citation>
    <scope>NUCLEOTIDE SEQUENCE [LARGE SCALE GENOMIC DNA]</scope>
    <source>
        <strain evidence="2 3">DSM 45272</strain>
    </source>
</reference>
<feature type="region of interest" description="Disordered" evidence="1">
    <location>
        <begin position="1"/>
        <end position="39"/>
    </location>
</feature>
<dbReference type="RefSeq" id="WP_184901876.1">
    <property type="nucleotide sequence ID" value="NZ_JACHMX010000001.1"/>
</dbReference>
<comment type="caution">
    <text evidence="2">The sequence shown here is derived from an EMBL/GenBank/DDBJ whole genome shotgun (WGS) entry which is preliminary data.</text>
</comment>
<organism evidence="2 3">
    <name type="scientific">Amycolatopsis umgeniensis</name>
    <dbReference type="NCBI Taxonomy" id="336628"/>
    <lineage>
        <taxon>Bacteria</taxon>
        <taxon>Bacillati</taxon>
        <taxon>Actinomycetota</taxon>
        <taxon>Actinomycetes</taxon>
        <taxon>Pseudonocardiales</taxon>
        <taxon>Pseudonocardiaceae</taxon>
        <taxon>Amycolatopsis</taxon>
    </lineage>
</organism>